<dbReference type="EMBL" id="NBSK02000001">
    <property type="protein sequence ID" value="KAJ0227367.1"/>
    <property type="molecule type" value="Genomic_DNA"/>
</dbReference>
<dbReference type="PANTHER" id="PTHR23188">
    <property type="entry name" value="RNA POLYMERASE II-ASSOCIATED FACTOR 1 HOMOLOG"/>
    <property type="match status" value="1"/>
</dbReference>
<feature type="region of interest" description="Disordered" evidence="1">
    <location>
        <begin position="104"/>
        <end position="126"/>
    </location>
</feature>
<dbReference type="PANTHER" id="PTHR23188:SF15">
    <property type="entry name" value="RNA POLYMERASE II ASSOCIATED FACTOR PAF1-RELATED"/>
    <property type="match status" value="1"/>
</dbReference>
<feature type="compositionally biased region" description="Basic and acidic residues" evidence="1">
    <location>
        <begin position="104"/>
        <end position="118"/>
    </location>
</feature>
<dbReference type="AlphaFoldDB" id="A0A9R1WRA1"/>
<organism evidence="2 3">
    <name type="scientific">Lactuca sativa</name>
    <name type="common">Garden lettuce</name>
    <dbReference type="NCBI Taxonomy" id="4236"/>
    <lineage>
        <taxon>Eukaryota</taxon>
        <taxon>Viridiplantae</taxon>
        <taxon>Streptophyta</taxon>
        <taxon>Embryophyta</taxon>
        <taxon>Tracheophyta</taxon>
        <taxon>Spermatophyta</taxon>
        <taxon>Magnoliopsida</taxon>
        <taxon>eudicotyledons</taxon>
        <taxon>Gunneridae</taxon>
        <taxon>Pentapetalae</taxon>
        <taxon>asterids</taxon>
        <taxon>campanulids</taxon>
        <taxon>Asterales</taxon>
        <taxon>Asteraceae</taxon>
        <taxon>Cichorioideae</taxon>
        <taxon>Cichorieae</taxon>
        <taxon>Lactucinae</taxon>
        <taxon>Lactuca</taxon>
    </lineage>
</organism>
<reference evidence="2 3" key="1">
    <citation type="journal article" date="2017" name="Nat. Commun.">
        <title>Genome assembly with in vitro proximity ligation data and whole-genome triplication in lettuce.</title>
        <authorList>
            <person name="Reyes-Chin-Wo S."/>
            <person name="Wang Z."/>
            <person name="Yang X."/>
            <person name="Kozik A."/>
            <person name="Arikit S."/>
            <person name="Song C."/>
            <person name="Xia L."/>
            <person name="Froenicke L."/>
            <person name="Lavelle D.O."/>
            <person name="Truco M.J."/>
            <person name="Xia R."/>
            <person name="Zhu S."/>
            <person name="Xu C."/>
            <person name="Xu H."/>
            <person name="Xu X."/>
            <person name="Cox K."/>
            <person name="Korf I."/>
            <person name="Meyers B.C."/>
            <person name="Michelmore R.W."/>
        </authorList>
    </citation>
    <scope>NUCLEOTIDE SEQUENCE [LARGE SCALE GENOMIC DNA]</scope>
    <source>
        <strain evidence="3">cv. Salinas</strain>
        <tissue evidence="2">Seedlings</tissue>
    </source>
</reference>
<comment type="caution">
    <text evidence="2">The sequence shown here is derived from an EMBL/GenBank/DDBJ whole genome shotgun (WGS) entry which is preliminary data.</text>
</comment>
<evidence type="ECO:0000313" key="2">
    <source>
        <dbReference type="EMBL" id="KAJ0227367.1"/>
    </source>
</evidence>
<name>A0A9R1WRA1_LACSA</name>
<dbReference type="InterPro" id="IPR007133">
    <property type="entry name" value="RNA_pol_II-assoc_Paf1"/>
</dbReference>
<dbReference type="GO" id="GO:0016593">
    <property type="term" value="C:Cdc73/Paf1 complex"/>
    <property type="evidence" value="ECO:0007669"/>
    <property type="project" value="InterPro"/>
</dbReference>
<evidence type="ECO:0000256" key="1">
    <source>
        <dbReference type="SAM" id="MobiDB-lite"/>
    </source>
</evidence>
<accession>A0A9R1WRA1</accession>
<keyword evidence="3" id="KW-1185">Reference proteome</keyword>
<sequence length="126" mass="14752">MIFAGKDEIQHITPEDEKRTSKGMSWLSVTEQQAKELRERRGNTLLDSHNSRKRKIKDIKASFEACKSHPLHETNKKLHPEAHDIFGDVDELLRQRKLGLERISRYDDSGEGKERRLEDEFEPTIL</sequence>
<dbReference type="GO" id="GO:0006368">
    <property type="term" value="P:transcription elongation by RNA polymerase II"/>
    <property type="evidence" value="ECO:0007669"/>
    <property type="project" value="InterPro"/>
</dbReference>
<feature type="compositionally biased region" description="Basic and acidic residues" evidence="1">
    <location>
        <begin position="1"/>
        <end position="20"/>
    </location>
</feature>
<feature type="region of interest" description="Disordered" evidence="1">
    <location>
        <begin position="1"/>
        <end position="23"/>
    </location>
</feature>
<proteinExistence type="predicted"/>
<protein>
    <submittedName>
        <fullName evidence="2">Uncharacterized protein</fullName>
    </submittedName>
</protein>
<dbReference type="Proteomes" id="UP000235145">
    <property type="component" value="Unassembled WGS sequence"/>
</dbReference>
<gene>
    <name evidence="2" type="ORF">LSAT_V11C100006060</name>
</gene>
<evidence type="ECO:0000313" key="3">
    <source>
        <dbReference type="Proteomes" id="UP000235145"/>
    </source>
</evidence>